<evidence type="ECO:0000313" key="4">
    <source>
        <dbReference type="Proteomes" id="UP000198508"/>
    </source>
</evidence>
<dbReference type="EMBL" id="FOIM01000020">
    <property type="protein sequence ID" value="SET93276.1"/>
    <property type="molecule type" value="Genomic_DNA"/>
</dbReference>
<dbReference type="GO" id="GO:0005975">
    <property type="term" value="P:carbohydrate metabolic process"/>
    <property type="evidence" value="ECO:0007669"/>
    <property type="project" value="InterPro"/>
</dbReference>
<dbReference type="SUPFAM" id="SSF48208">
    <property type="entry name" value="Six-hairpin glycosidases"/>
    <property type="match status" value="1"/>
</dbReference>
<keyword evidence="2" id="KW-0413">Isomerase</keyword>
<dbReference type="AlphaFoldDB" id="A0A1I0I9L9"/>
<dbReference type="GO" id="GO:0016853">
    <property type="term" value="F:isomerase activity"/>
    <property type="evidence" value="ECO:0007669"/>
    <property type="project" value="UniProtKB-KW"/>
</dbReference>
<proteinExistence type="inferred from homology"/>
<organism evidence="3 4">
    <name type="scientific">Enterocloster lavalensis</name>
    <dbReference type="NCBI Taxonomy" id="460384"/>
    <lineage>
        <taxon>Bacteria</taxon>
        <taxon>Bacillati</taxon>
        <taxon>Bacillota</taxon>
        <taxon>Clostridia</taxon>
        <taxon>Lachnospirales</taxon>
        <taxon>Lachnospiraceae</taxon>
        <taxon>Enterocloster</taxon>
    </lineage>
</organism>
<dbReference type="STRING" id="460384.SAMN05216313_12022"/>
<keyword evidence="4" id="KW-1185">Reference proteome</keyword>
<evidence type="ECO:0000313" key="3">
    <source>
        <dbReference type="EMBL" id="SET93276.1"/>
    </source>
</evidence>
<evidence type="ECO:0000256" key="2">
    <source>
        <dbReference type="ARBA" id="ARBA00023235"/>
    </source>
</evidence>
<dbReference type="RefSeq" id="WP_092366623.1">
    <property type="nucleotide sequence ID" value="NZ_PYII01000029.1"/>
</dbReference>
<dbReference type="Gene3D" id="1.50.10.10">
    <property type="match status" value="1"/>
</dbReference>
<dbReference type="InterPro" id="IPR008928">
    <property type="entry name" value="6-hairpin_glycosidase_sf"/>
</dbReference>
<dbReference type="InterPro" id="IPR010819">
    <property type="entry name" value="AGE/CE"/>
</dbReference>
<gene>
    <name evidence="3" type="ORF">SAMN05216313_12022</name>
</gene>
<dbReference type="PANTHER" id="PTHR15108">
    <property type="entry name" value="N-ACYLGLUCOSAMINE-2-EPIMERASE"/>
    <property type="match status" value="1"/>
</dbReference>
<dbReference type="Pfam" id="PF07221">
    <property type="entry name" value="GlcNAc_2-epim"/>
    <property type="match status" value="1"/>
</dbReference>
<dbReference type="Proteomes" id="UP000198508">
    <property type="component" value="Unassembled WGS sequence"/>
</dbReference>
<protein>
    <submittedName>
        <fullName evidence="3">N-acylglucosamine 2-epimerase</fullName>
    </submittedName>
</protein>
<dbReference type="InterPro" id="IPR012341">
    <property type="entry name" value="6hp_glycosidase-like_sf"/>
</dbReference>
<dbReference type="GeneID" id="93280600"/>
<accession>A0A1I0I9L9</accession>
<evidence type="ECO:0000256" key="1">
    <source>
        <dbReference type="ARBA" id="ARBA00008558"/>
    </source>
</evidence>
<name>A0A1I0I9L9_9FIRM</name>
<reference evidence="4" key="1">
    <citation type="submission" date="2016-10" db="EMBL/GenBank/DDBJ databases">
        <authorList>
            <person name="Varghese N."/>
            <person name="Submissions S."/>
        </authorList>
    </citation>
    <scope>NUCLEOTIDE SEQUENCE [LARGE SCALE GENOMIC DNA]</scope>
    <source>
        <strain evidence="4">NLAE-zl-G277</strain>
    </source>
</reference>
<sequence length="431" mass="49470">MDCNELKLMAGFYENELTNRFLSFWIPRCVDAKNGGFVNCFTNDGSRLVSNDKYVWSQGRFVWVFSKLAATSAPIFSRNQREEFLGLAKHGVDFLMKHCLIAPDDWRCIFLLDEMGNPKYVEGCDRLDMSVYADCFVVGGLAMYAAQTEAPEVYEFAKKLYDSILDRVKRNDYQTLPYPLSKKLRAHGIPMILSNITKDIYQASLKYDPDYRDTALKNMEGFTSDTLSHFVDPDGCLHEVITAENQFFGRVLGNHINPGHTLEDAWFMLDTAELTGHAEWNETIYKLALKALCTGWDEEYGGLLHFASLSGGCPEGDNSGYEDEPMSKQLSGWGDKLWWVHSEALYTTLRCYGDTDSETFLSWHNRLFDYIYKLYPNTDPEIGEWVQIRERDGKPAEKVVALPVKDPYHIMRNLILIIECLYKMMDRQGGK</sequence>
<comment type="similarity">
    <text evidence="1">Belongs to the N-acylglucosamine 2-epimerase family.</text>
</comment>